<keyword evidence="2" id="KW-1185">Reference proteome</keyword>
<organism evidence="1 2">
    <name type="scientific">Arachidicoccus rhizosphaerae</name>
    <dbReference type="NCBI Taxonomy" id="551991"/>
    <lineage>
        <taxon>Bacteria</taxon>
        <taxon>Pseudomonadati</taxon>
        <taxon>Bacteroidota</taxon>
        <taxon>Chitinophagia</taxon>
        <taxon>Chitinophagales</taxon>
        <taxon>Chitinophagaceae</taxon>
        <taxon>Arachidicoccus</taxon>
    </lineage>
</organism>
<evidence type="ECO:0000313" key="2">
    <source>
        <dbReference type="Proteomes" id="UP000199041"/>
    </source>
</evidence>
<protein>
    <submittedName>
        <fullName evidence="1">Uncharacterized protein</fullName>
    </submittedName>
</protein>
<reference evidence="1 2" key="1">
    <citation type="submission" date="2016-10" db="EMBL/GenBank/DDBJ databases">
        <authorList>
            <person name="de Groot N.N."/>
        </authorList>
    </citation>
    <scope>NUCLEOTIDE SEQUENCE [LARGE SCALE GENOMIC DNA]</scope>
    <source>
        <strain evidence="1 2">Vu-144</strain>
    </source>
</reference>
<name>A0A1H3YVZ3_9BACT</name>
<dbReference type="AlphaFoldDB" id="A0A1H3YVZ3"/>
<evidence type="ECO:0000313" key="1">
    <source>
        <dbReference type="EMBL" id="SEA15222.1"/>
    </source>
</evidence>
<accession>A0A1H3YVZ3</accession>
<proteinExistence type="predicted"/>
<dbReference type="Proteomes" id="UP000199041">
    <property type="component" value="Unassembled WGS sequence"/>
</dbReference>
<dbReference type="STRING" id="551991.SAMN05192529_10964"/>
<gene>
    <name evidence="1" type="ORF">SAMN05192529_10964</name>
</gene>
<sequence length="64" mass="7835">MDGFGNKIPPLKEHVVIYFIQKGLRERDALDFFKYYSNRDWTGKRNKPVLNWKRVAWNWIMSFL</sequence>
<dbReference type="EMBL" id="FNQY01000009">
    <property type="protein sequence ID" value="SEA15222.1"/>
    <property type="molecule type" value="Genomic_DNA"/>
</dbReference>